<organism evidence="7 8">
    <name type="scientific">Saccharata proteae CBS 121410</name>
    <dbReference type="NCBI Taxonomy" id="1314787"/>
    <lineage>
        <taxon>Eukaryota</taxon>
        <taxon>Fungi</taxon>
        <taxon>Dikarya</taxon>
        <taxon>Ascomycota</taxon>
        <taxon>Pezizomycotina</taxon>
        <taxon>Dothideomycetes</taxon>
        <taxon>Dothideomycetes incertae sedis</taxon>
        <taxon>Botryosphaeriales</taxon>
        <taxon>Saccharataceae</taxon>
        <taxon>Saccharata</taxon>
    </lineage>
</organism>
<feature type="region of interest" description="Disordered" evidence="5">
    <location>
        <begin position="279"/>
        <end position="324"/>
    </location>
</feature>
<evidence type="ECO:0000256" key="2">
    <source>
        <dbReference type="ARBA" id="ARBA00022771"/>
    </source>
</evidence>
<dbReference type="PANTHER" id="PTHR10782:SF4">
    <property type="entry name" value="TONALLI, ISOFORM E"/>
    <property type="match status" value="1"/>
</dbReference>
<feature type="domain" description="SP-RING-type" evidence="6">
    <location>
        <begin position="171"/>
        <end position="263"/>
    </location>
</feature>
<evidence type="ECO:0000313" key="7">
    <source>
        <dbReference type="EMBL" id="KAF2090929.1"/>
    </source>
</evidence>
<keyword evidence="2 4" id="KW-0863">Zinc-finger</keyword>
<name>A0A9P4HZX7_9PEZI</name>
<dbReference type="AlphaFoldDB" id="A0A9P4HZX7"/>
<evidence type="ECO:0000256" key="4">
    <source>
        <dbReference type="PROSITE-ProRule" id="PRU00452"/>
    </source>
</evidence>
<comment type="caution">
    <text evidence="7">The sequence shown here is derived from an EMBL/GenBank/DDBJ whole genome shotgun (WGS) entry which is preliminary data.</text>
</comment>
<keyword evidence="8" id="KW-1185">Reference proteome</keyword>
<gene>
    <name evidence="7" type="ORF">K490DRAFT_53861</name>
</gene>
<dbReference type="GO" id="GO:0061665">
    <property type="term" value="F:SUMO ligase activity"/>
    <property type="evidence" value="ECO:0007669"/>
    <property type="project" value="TreeGrafter"/>
</dbReference>
<reference evidence="7" key="1">
    <citation type="journal article" date="2020" name="Stud. Mycol.">
        <title>101 Dothideomycetes genomes: a test case for predicting lifestyles and emergence of pathogens.</title>
        <authorList>
            <person name="Haridas S."/>
            <person name="Albert R."/>
            <person name="Binder M."/>
            <person name="Bloem J."/>
            <person name="Labutti K."/>
            <person name="Salamov A."/>
            <person name="Andreopoulos B."/>
            <person name="Baker S."/>
            <person name="Barry K."/>
            <person name="Bills G."/>
            <person name="Bluhm B."/>
            <person name="Cannon C."/>
            <person name="Castanera R."/>
            <person name="Culley D."/>
            <person name="Daum C."/>
            <person name="Ezra D."/>
            <person name="Gonzalez J."/>
            <person name="Henrissat B."/>
            <person name="Kuo A."/>
            <person name="Liang C."/>
            <person name="Lipzen A."/>
            <person name="Lutzoni F."/>
            <person name="Magnuson J."/>
            <person name="Mondo S."/>
            <person name="Nolan M."/>
            <person name="Ohm R."/>
            <person name="Pangilinan J."/>
            <person name="Park H.-J."/>
            <person name="Ramirez L."/>
            <person name="Alfaro M."/>
            <person name="Sun H."/>
            <person name="Tritt A."/>
            <person name="Yoshinaga Y."/>
            <person name="Zwiers L.-H."/>
            <person name="Turgeon B."/>
            <person name="Goodwin S."/>
            <person name="Spatafora J."/>
            <person name="Crous P."/>
            <person name="Grigoriev I."/>
        </authorList>
    </citation>
    <scope>NUCLEOTIDE SEQUENCE</scope>
    <source>
        <strain evidence="7">CBS 121410</strain>
    </source>
</reference>
<dbReference type="Proteomes" id="UP000799776">
    <property type="component" value="Unassembled WGS sequence"/>
</dbReference>
<evidence type="ECO:0000259" key="6">
    <source>
        <dbReference type="PROSITE" id="PS51044"/>
    </source>
</evidence>
<keyword evidence="3" id="KW-0862">Zinc</keyword>
<evidence type="ECO:0000313" key="8">
    <source>
        <dbReference type="Proteomes" id="UP000799776"/>
    </source>
</evidence>
<dbReference type="PROSITE" id="PS51044">
    <property type="entry name" value="ZF_SP_RING"/>
    <property type="match status" value="1"/>
</dbReference>
<proteinExistence type="predicted"/>
<sequence>MSPRQIDCENPMQTFEFNVSGVEFARIARSEHPKLGQVPTVFVDETAITYRLRCARSPTSDESRWLLADNVWPEGLFLEINSCDVEFRRKLHHGKDLPVDLTPHIREGSNELKLAVVRTDMKTALAGWALAVEMVGLATQETIKQDCLQNRIIPADTIKSGITNHLNAVDSGDEIMIVNDSITINLVDPFSGCLICEIPVRGVDCPHREAFDLDVFLMTRPRKKPNAASFVDVWKCPICKGDARPKCLIVDGFLLEVRAKLAEQGLLNKTRSIIFEKDGSWKPMAEEDDDQQGESANSEKQPQAFKSPPTGVQPVVDIIDLDSD</sequence>
<dbReference type="OrthoDB" id="27975at2759"/>
<dbReference type="GO" id="GO:0008270">
    <property type="term" value="F:zinc ion binding"/>
    <property type="evidence" value="ECO:0007669"/>
    <property type="project" value="UniProtKB-KW"/>
</dbReference>
<accession>A0A9P4HZX7</accession>
<dbReference type="EMBL" id="ML978712">
    <property type="protein sequence ID" value="KAF2090929.1"/>
    <property type="molecule type" value="Genomic_DNA"/>
</dbReference>
<keyword evidence="1" id="KW-0479">Metal-binding</keyword>
<dbReference type="Gene3D" id="3.30.40.10">
    <property type="entry name" value="Zinc/RING finger domain, C3HC4 (zinc finger)"/>
    <property type="match status" value="1"/>
</dbReference>
<dbReference type="GO" id="GO:0000785">
    <property type="term" value="C:chromatin"/>
    <property type="evidence" value="ECO:0007669"/>
    <property type="project" value="TreeGrafter"/>
</dbReference>
<evidence type="ECO:0000256" key="5">
    <source>
        <dbReference type="SAM" id="MobiDB-lite"/>
    </source>
</evidence>
<evidence type="ECO:0000256" key="3">
    <source>
        <dbReference type="ARBA" id="ARBA00022833"/>
    </source>
</evidence>
<protein>
    <recommendedName>
        <fullName evidence="6">SP-RING-type domain-containing protein</fullName>
    </recommendedName>
</protein>
<dbReference type="InterPro" id="IPR004181">
    <property type="entry name" value="Znf_MIZ"/>
</dbReference>
<dbReference type="InterPro" id="IPR013083">
    <property type="entry name" value="Znf_RING/FYVE/PHD"/>
</dbReference>
<dbReference type="GO" id="GO:0016925">
    <property type="term" value="P:protein sumoylation"/>
    <property type="evidence" value="ECO:0007669"/>
    <property type="project" value="TreeGrafter"/>
</dbReference>
<dbReference type="PANTHER" id="PTHR10782">
    <property type="entry name" value="ZINC FINGER MIZ DOMAIN-CONTAINING PROTEIN"/>
    <property type="match status" value="1"/>
</dbReference>
<evidence type="ECO:0000256" key="1">
    <source>
        <dbReference type="ARBA" id="ARBA00022723"/>
    </source>
</evidence>